<dbReference type="RefSeq" id="WP_369715068.1">
    <property type="nucleotide sequence ID" value="NZ_CP165647.1"/>
</dbReference>
<evidence type="ECO:0000313" key="1">
    <source>
        <dbReference type="EMBL" id="XDU61528.1"/>
    </source>
</evidence>
<name>A0AB39V2V0_9FUSO</name>
<protein>
    <submittedName>
        <fullName evidence="1">Uncharacterized protein</fullName>
    </submittedName>
</protein>
<proteinExistence type="predicted"/>
<dbReference type="KEGG" id="lala:AB8B28_07670"/>
<dbReference type="EMBL" id="CP165647">
    <property type="protein sequence ID" value="XDU61528.1"/>
    <property type="molecule type" value="Genomic_DNA"/>
</dbReference>
<sequence length="207" mass="23895">MKNLIILVCIIFSFNVFAERYEGGYVDGSWFPFYRNNLRERICLEPNGGSDDGHGVGCADGQGDINFRGNITITGIAEINDAIVFKIADFNITDDEGYSYNPSNYPAEKKGKDGKYFPVFKSDKKVITEILKQKNLNFKYDGRNWEEEYFVNSDSVIPVSEFQKNKYDAEYLKTFSRKKIKFSGIEKMKLDIEIQSSYYLTNENLEF</sequence>
<gene>
    <name evidence="1" type="ORF">AB8B28_07670</name>
</gene>
<dbReference type="AlphaFoldDB" id="A0AB39V2V0"/>
<reference evidence="1" key="1">
    <citation type="submission" date="2024-07" db="EMBL/GenBank/DDBJ databases">
        <authorList>
            <person name="Li X.-J."/>
            <person name="Wang X."/>
        </authorList>
    </citation>
    <scope>NUCLEOTIDE SEQUENCE</scope>
    <source>
        <strain evidence="1">HSP-536</strain>
    </source>
</reference>
<accession>A0AB39V2V0</accession>
<organism evidence="1">
    <name type="scientific">Leptotrichia alba</name>
    <dbReference type="NCBI Taxonomy" id="3239304"/>
    <lineage>
        <taxon>Bacteria</taxon>
        <taxon>Fusobacteriati</taxon>
        <taxon>Fusobacteriota</taxon>
        <taxon>Fusobacteriia</taxon>
        <taxon>Fusobacteriales</taxon>
        <taxon>Leptotrichiaceae</taxon>
        <taxon>Leptotrichia</taxon>
    </lineage>
</organism>